<evidence type="ECO:0000313" key="4">
    <source>
        <dbReference type="Proteomes" id="UP000831290"/>
    </source>
</evidence>
<dbReference type="Pfam" id="PF13239">
    <property type="entry name" value="2TM"/>
    <property type="match status" value="1"/>
</dbReference>
<evidence type="ECO:0000313" key="3">
    <source>
        <dbReference type="EMBL" id="UOB17220.1"/>
    </source>
</evidence>
<feature type="domain" description="2TM" evidence="2">
    <location>
        <begin position="12"/>
        <end position="95"/>
    </location>
</feature>
<sequence length="99" mass="12250">MNEFEKEDRYLRAQKRIKELKGFYIHLFWYVIVNIFVFIIIYVNVENNSDFWNYGTFSTSFFWGIGLFFHGLMVFGKNLVFSKNWEERKIKEFMDKDKF</sequence>
<proteinExistence type="predicted"/>
<gene>
    <name evidence="3" type="ORF">MQE35_15965</name>
</gene>
<evidence type="ECO:0000256" key="1">
    <source>
        <dbReference type="SAM" id="Phobius"/>
    </source>
</evidence>
<dbReference type="InterPro" id="IPR025698">
    <property type="entry name" value="2TM_dom"/>
</dbReference>
<protein>
    <submittedName>
        <fullName evidence="3">2TM domain-containing protein</fullName>
    </submittedName>
</protein>
<feature type="transmembrane region" description="Helical" evidence="1">
    <location>
        <begin position="21"/>
        <end position="41"/>
    </location>
</feature>
<accession>A0A9E6ZMX3</accession>
<dbReference type="RefSeq" id="WP_255842521.1">
    <property type="nucleotide sequence ID" value="NZ_CP094358.1"/>
</dbReference>
<dbReference type="KEGG" id="fbm:MQE35_15965"/>
<keyword evidence="1" id="KW-1133">Transmembrane helix</keyword>
<dbReference type="AlphaFoldDB" id="A0A9E6ZMX3"/>
<reference evidence="3" key="1">
    <citation type="submission" date="2022-03" db="EMBL/GenBank/DDBJ databases">
        <title>Description of Abyssus ytuae gen. nov., sp. nov., a novel member of the family Flavobacteriaceae isolated from the sediment of Mariana Trench.</title>
        <authorList>
            <person name="Zhang J."/>
            <person name="Xu X."/>
        </authorList>
    </citation>
    <scope>NUCLEOTIDE SEQUENCE</scope>
    <source>
        <strain evidence="3">MT3330</strain>
    </source>
</reference>
<organism evidence="3 4">
    <name type="scientific">Abyssalbus ytuae</name>
    <dbReference type="NCBI Taxonomy" id="2926907"/>
    <lineage>
        <taxon>Bacteria</taxon>
        <taxon>Pseudomonadati</taxon>
        <taxon>Bacteroidota</taxon>
        <taxon>Flavobacteriia</taxon>
        <taxon>Flavobacteriales</taxon>
        <taxon>Flavobacteriaceae</taxon>
        <taxon>Abyssalbus</taxon>
    </lineage>
</organism>
<keyword evidence="1" id="KW-0812">Transmembrane</keyword>
<dbReference type="Proteomes" id="UP000831290">
    <property type="component" value="Chromosome"/>
</dbReference>
<name>A0A9E6ZMX3_9FLAO</name>
<keyword evidence="1" id="KW-0472">Membrane</keyword>
<feature type="transmembrane region" description="Helical" evidence="1">
    <location>
        <begin position="61"/>
        <end position="81"/>
    </location>
</feature>
<keyword evidence="4" id="KW-1185">Reference proteome</keyword>
<evidence type="ECO:0000259" key="2">
    <source>
        <dbReference type="Pfam" id="PF13239"/>
    </source>
</evidence>
<dbReference type="EMBL" id="CP094358">
    <property type="protein sequence ID" value="UOB17220.1"/>
    <property type="molecule type" value="Genomic_DNA"/>
</dbReference>